<protein>
    <submittedName>
        <fullName evidence="2">Uncharacterized protein</fullName>
    </submittedName>
</protein>
<dbReference type="PANTHER" id="PTHR33355">
    <property type="entry name" value="WALL-ASSOCIATED RECEPTOR KINASE CARBOXY-TERMINAL PROTEIN-RELATED"/>
    <property type="match status" value="1"/>
</dbReference>
<proteinExistence type="predicted"/>
<accession>A0AAV5LCN8</accession>
<dbReference type="AlphaFoldDB" id="A0AAV5LCN8"/>
<dbReference type="PANTHER" id="PTHR33355:SF11">
    <property type="entry name" value="WALL-ASSOCIATED RECEPTOR KINASE GALACTURONAN-BINDING DOMAIN-CONTAINING PROTEIN"/>
    <property type="match status" value="1"/>
</dbReference>
<gene>
    <name evidence="2" type="ORF">SLEP1_g43213</name>
</gene>
<feature type="chain" id="PRO_5043752998" evidence="1">
    <location>
        <begin position="23"/>
        <end position="275"/>
    </location>
</feature>
<sequence length="275" mass="30719">MQSFKKLNLLLILKFFFITISAIQYSAESAHTLFCGNIPIQAPFLRSNSSKPPVQNSMIICKSQKLYFRTSIGLFPISSVDYTTKTLTVSHPSRSPSRRYISPALLYAGLPPPPHPNALLLFNCSNKRNPLSPYIRNCTRLHQCGSASDQIKEQEVKVPNSCLIVQDIEKLEMGFHPNELGCSHFRRVHRRSLIDVDEYEGVEPGTRISFDIPDHVPDMCKECEKPNGNCGVGLRCICHPKECKDKVISGVGSMNSGGGFLFSFVSLLIVIEMNI</sequence>
<feature type="signal peptide" evidence="1">
    <location>
        <begin position="1"/>
        <end position="22"/>
    </location>
</feature>
<organism evidence="2 3">
    <name type="scientific">Rubroshorea leprosula</name>
    <dbReference type="NCBI Taxonomy" id="152421"/>
    <lineage>
        <taxon>Eukaryota</taxon>
        <taxon>Viridiplantae</taxon>
        <taxon>Streptophyta</taxon>
        <taxon>Embryophyta</taxon>
        <taxon>Tracheophyta</taxon>
        <taxon>Spermatophyta</taxon>
        <taxon>Magnoliopsida</taxon>
        <taxon>eudicotyledons</taxon>
        <taxon>Gunneridae</taxon>
        <taxon>Pentapetalae</taxon>
        <taxon>rosids</taxon>
        <taxon>malvids</taxon>
        <taxon>Malvales</taxon>
        <taxon>Dipterocarpaceae</taxon>
        <taxon>Rubroshorea</taxon>
    </lineage>
</organism>
<evidence type="ECO:0000256" key="1">
    <source>
        <dbReference type="SAM" id="SignalP"/>
    </source>
</evidence>
<name>A0AAV5LCN8_9ROSI</name>
<evidence type="ECO:0000313" key="3">
    <source>
        <dbReference type="Proteomes" id="UP001054252"/>
    </source>
</evidence>
<keyword evidence="1" id="KW-0732">Signal</keyword>
<dbReference type="EMBL" id="BPVZ01000108">
    <property type="protein sequence ID" value="GKV34874.1"/>
    <property type="molecule type" value="Genomic_DNA"/>
</dbReference>
<keyword evidence="3" id="KW-1185">Reference proteome</keyword>
<dbReference type="Proteomes" id="UP001054252">
    <property type="component" value="Unassembled WGS sequence"/>
</dbReference>
<evidence type="ECO:0000313" key="2">
    <source>
        <dbReference type="EMBL" id="GKV34874.1"/>
    </source>
</evidence>
<comment type="caution">
    <text evidence="2">The sequence shown here is derived from an EMBL/GenBank/DDBJ whole genome shotgun (WGS) entry which is preliminary data.</text>
</comment>
<reference evidence="2 3" key="1">
    <citation type="journal article" date="2021" name="Commun. Biol.">
        <title>The genome of Shorea leprosula (Dipterocarpaceae) highlights the ecological relevance of drought in aseasonal tropical rainforests.</title>
        <authorList>
            <person name="Ng K.K.S."/>
            <person name="Kobayashi M.J."/>
            <person name="Fawcett J.A."/>
            <person name="Hatakeyama M."/>
            <person name="Paape T."/>
            <person name="Ng C.H."/>
            <person name="Ang C.C."/>
            <person name="Tnah L.H."/>
            <person name="Lee C.T."/>
            <person name="Nishiyama T."/>
            <person name="Sese J."/>
            <person name="O'Brien M.J."/>
            <person name="Copetti D."/>
            <person name="Mohd Noor M.I."/>
            <person name="Ong R.C."/>
            <person name="Putra M."/>
            <person name="Sireger I.Z."/>
            <person name="Indrioko S."/>
            <person name="Kosugi Y."/>
            <person name="Izuno A."/>
            <person name="Isagi Y."/>
            <person name="Lee S.L."/>
            <person name="Shimizu K.K."/>
        </authorList>
    </citation>
    <scope>NUCLEOTIDE SEQUENCE [LARGE SCALE GENOMIC DNA]</scope>
    <source>
        <strain evidence="2">214</strain>
    </source>
</reference>